<sequence>MRFRTAVFEVIDTLRVAISFGLPGVFKAIYASPSIVFSPLALSRISMAGIWVPFGNGGDEGQREDKENLITPHAKGVVLDIGAGHAHAAKYLDRTKVSKYVALEPNTLMHTQLRAKAQEYGFTEADDTLLILSCGAEDAASILSSTNGQVDTIISSLTLCSVPAPDLTIRALANDVLVPGGALLLNEHVRHHRADVVWWQGFWTPIWGKVFDGCCLDRPTFKWVEELVDESGQSIWKEGKTWEPANYDGEEESVFWRRLGRFVKKGERAAN</sequence>
<accession>A0AAD7FSX1</accession>
<dbReference type="GO" id="GO:0008168">
    <property type="term" value="F:methyltransferase activity"/>
    <property type="evidence" value="ECO:0007669"/>
    <property type="project" value="UniProtKB-KW"/>
</dbReference>
<gene>
    <name evidence="1" type="ORF">FB45DRAFT_900304</name>
</gene>
<dbReference type="InterPro" id="IPR052356">
    <property type="entry name" value="Thiol_S-MT"/>
</dbReference>
<evidence type="ECO:0000313" key="2">
    <source>
        <dbReference type="Proteomes" id="UP001221142"/>
    </source>
</evidence>
<dbReference type="AlphaFoldDB" id="A0AAD7FSX1"/>
<dbReference type="EMBL" id="JARKIF010000004">
    <property type="protein sequence ID" value="KAJ7641476.1"/>
    <property type="molecule type" value="Genomic_DNA"/>
</dbReference>
<evidence type="ECO:0000313" key="1">
    <source>
        <dbReference type="EMBL" id="KAJ7641476.1"/>
    </source>
</evidence>
<dbReference type="SUPFAM" id="SSF53335">
    <property type="entry name" value="S-adenosyl-L-methionine-dependent methyltransferases"/>
    <property type="match status" value="1"/>
</dbReference>
<keyword evidence="1" id="KW-0808">Transferase</keyword>
<dbReference type="PANTHER" id="PTHR45036:SF1">
    <property type="entry name" value="METHYLTRANSFERASE LIKE 7A"/>
    <property type="match status" value="1"/>
</dbReference>
<proteinExistence type="predicted"/>
<keyword evidence="2" id="KW-1185">Reference proteome</keyword>
<dbReference type="Pfam" id="PF13489">
    <property type="entry name" value="Methyltransf_23"/>
    <property type="match status" value="1"/>
</dbReference>
<dbReference type="GO" id="GO:0032259">
    <property type="term" value="P:methylation"/>
    <property type="evidence" value="ECO:0007669"/>
    <property type="project" value="UniProtKB-KW"/>
</dbReference>
<protein>
    <submittedName>
        <fullName evidence="1">S-adenosyl-L-methionine-dependent methyltransferase</fullName>
    </submittedName>
</protein>
<dbReference type="CDD" id="cd02440">
    <property type="entry name" value="AdoMet_MTases"/>
    <property type="match status" value="1"/>
</dbReference>
<dbReference type="InterPro" id="IPR029063">
    <property type="entry name" value="SAM-dependent_MTases_sf"/>
</dbReference>
<dbReference type="PANTHER" id="PTHR45036">
    <property type="entry name" value="METHYLTRANSFERASE LIKE 7B"/>
    <property type="match status" value="1"/>
</dbReference>
<dbReference type="Gene3D" id="3.40.50.150">
    <property type="entry name" value="Vaccinia Virus protein VP39"/>
    <property type="match status" value="1"/>
</dbReference>
<organism evidence="1 2">
    <name type="scientific">Roridomyces roridus</name>
    <dbReference type="NCBI Taxonomy" id="1738132"/>
    <lineage>
        <taxon>Eukaryota</taxon>
        <taxon>Fungi</taxon>
        <taxon>Dikarya</taxon>
        <taxon>Basidiomycota</taxon>
        <taxon>Agaricomycotina</taxon>
        <taxon>Agaricomycetes</taxon>
        <taxon>Agaricomycetidae</taxon>
        <taxon>Agaricales</taxon>
        <taxon>Marasmiineae</taxon>
        <taxon>Mycenaceae</taxon>
        <taxon>Roridomyces</taxon>
    </lineage>
</organism>
<keyword evidence="1" id="KW-0489">Methyltransferase</keyword>
<reference evidence="1" key="1">
    <citation type="submission" date="2023-03" db="EMBL/GenBank/DDBJ databases">
        <title>Massive genome expansion in bonnet fungi (Mycena s.s.) driven by repeated elements and novel gene families across ecological guilds.</title>
        <authorList>
            <consortium name="Lawrence Berkeley National Laboratory"/>
            <person name="Harder C.B."/>
            <person name="Miyauchi S."/>
            <person name="Viragh M."/>
            <person name="Kuo A."/>
            <person name="Thoen E."/>
            <person name="Andreopoulos B."/>
            <person name="Lu D."/>
            <person name="Skrede I."/>
            <person name="Drula E."/>
            <person name="Henrissat B."/>
            <person name="Morin E."/>
            <person name="Kohler A."/>
            <person name="Barry K."/>
            <person name="LaButti K."/>
            <person name="Morin E."/>
            <person name="Salamov A."/>
            <person name="Lipzen A."/>
            <person name="Mereny Z."/>
            <person name="Hegedus B."/>
            <person name="Baldrian P."/>
            <person name="Stursova M."/>
            <person name="Weitz H."/>
            <person name="Taylor A."/>
            <person name="Grigoriev I.V."/>
            <person name="Nagy L.G."/>
            <person name="Martin F."/>
            <person name="Kauserud H."/>
        </authorList>
    </citation>
    <scope>NUCLEOTIDE SEQUENCE</scope>
    <source>
        <strain evidence="1">9284</strain>
    </source>
</reference>
<comment type="caution">
    <text evidence="1">The sequence shown here is derived from an EMBL/GenBank/DDBJ whole genome shotgun (WGS) entry which is preliminary data.</text>
</comment>
<dbReference type="Proteomes" id="UP001221142">
    <property type="component" value="Unassembled WGS sequence"/>
</dbReference>
<name>A0AAD7FSX1_9AGAR</name>